<evidence type="ECO:0000256" key="1">
    <source>
        <dbReference type="PIRSR" id="PIRSR004789-50"/>
    </source>
</evidence>
<dbReference type="InterPro" id="IPR029052">
    <property type="entry name" value="Metallo-depent_PP-like"/>
</dbReference>
<proteinExistence type="predicted"/>
<dbReference type="PIRSF" id="PIRSF004789">
    <property type="entry name" value="DR1281"/>
    <property type="match status" value="1"/>
</dbReference>
<dbReference type="Pfam" id="PF13277">
    <property type="entry name" value="YmdB"/>
    <property type="match status" value="1"/>
</dbReference>
<dbReference type="PANTHER" id="PTHR36303:SF1">
    <property type="entry name" value="2',3'-CYCLIC-NUCLEOTIDE 2'-PHOSPHODIESTERASE"/>
    <property type="match status" value="1"/>
</dbReference>
<dbReference type="Gene3D" id="3.60.21.10">
    <property type="match status" value="1"/>
</dbReference>
<feature type="binding site" evidence="2">
    <location>
        <position position="39"/>
    </location>
    <ligand>
        <name>Fe cation</name>
        <dbReference type="ChEBI" id="CHEBI:24875"/>
        <label>2</label>
    </ligand>
</feature>
<dbReference type="AlphaFoldDB" id="A0A1G2KRB1"/>
<dbReference type="EMBL" id="MHQL01000050">
    <property type="protein sequence ID" value="OHA01968.1"/>
    <property type="molecule type" value="Genomic_DNA"/>
</dbReference>
<feature type="binding site" evidence="2">
    <location>
        <position position="39"/>
    </location>
    <ligand>
        <name>Fe cation</name>
        <dbReference type="ChEBI" id="CHEBI:24875"/>
        <label>1</label>
    </ligand>
</feature>
<protein>
    <recommendedName>
        <fullName evidence="5">Metallophosphoesterase</fullName>
    </recommendedName>
</protein>
<feature type="binding site" evidence="2">
    <location>
        <position position="40"/>
    </location>
    <ligand>
        <name>Fe cation</name>
        <dbReference type="ChEBI" id="CHEBI:24875"/>
        <label>1</label>
    </ligand>
</feature>
<accession>A0A1G2KRB1</accession>
<comment type="caution">
    <text evidence="3">The sequence shown here is derived from an EMBL/GenBank/DDBJ whole genome shotgun (WGS) entry which is preliminary data.</text>
</comment>
<dbReference type="GO" id="GO:0004113">
    <property type="term" value="F:2',3'-cyclic-nucleotide 3'-phosphodiesterase activity"/>
    <property type="evidence" value="ECO:0007669"/>
    <property type="project" value="TreeGrafter"/>
</dbReference>
<evidence type="ECO:0000313" key="3">
    <source>
        <dbReference type="EMBL" id="OHA01968.1"/>
    </source>
</evidence>
<keyword evidence="2" id="KW-0479">Metal-binding</keyword>
<feature type="binding site" evidence="2">
    <location>
        <position position="195"/>
    </location>
    <ligand>
        <name>Fe cation</name>
        <dbReference type="ChEBI" id="CHEBI:24875"/>
        <label>1</label>
    </ligand>
</feature>
<gene>
    <name evidence="3" type="ORF">A3C16_02405</name>
</gene>
<feature type="active site" description="Proton donor" evidence="1">
    <location>
        <position position="68"/>
    </location>
</feature>
<dbReference type="GO" id="GO:0046872">
    <property type="term" value="F:metal ion binding"/>
    <property type="evidence" value="ECO:0007669"/>
    <property type="project" value="UniProtKB-KW"/>
</dbReference>
<evidence type="ECO:0008006" key="5">
    <source>
        <dbReference type="Google" id="ProtNLM"/>
    </source>
</evidence>
<feature type="binding site" evidence="2">
    <location>
        <position position="193"/>
    </location>
    <ligand>
        <name>Fe cation</name>
        <dbReference type="ChEBI" id="CHEBI:24875"/>
        <label>2</label>
    </ligand>
</feature>
<sequence length="281" mass="30479">MRILFFGDVFGRPGREALAYIVPRWKEAHRPDCIIANGENMSHGAGISERSIEALLSAGIQIITGGNHSFEGKNASALLNDSSLPLVRPANMPSDAPGRGFAYFGIKNGKAVSCEDVEDAAILVINLIGQTHMRYHYPSPFREADLILEKTIASGAREMHPPIFVDWHADVSSEKVALGWYLDGRVSAVVGTHGHTPTADARILPNGTGLISDVGMVGPHYSVIGQEITANLERFVRQVPKKVDVAPAPPYEINAVLLDIDDTTKKTTTIRHLRSILEALS</sequence>
<evidence type="ECO:0000256" key="2">
    <source>
        <dbReference type="PIRSR" id="PIRSR004789-51"/>
    </source>
</evidence>
<dbReference type="PANTHER" id="PTHR36303">
    <property type="entry name" value="2',3'-CYCLIC-NUCLEOTIDE 2'-PHOSPHODIESTERASE"/>
    <property type="match status" value="1"/>
</dbReference>
<organism evidence="3 4">
    <name type="scientific">Candidatus Sungbacteria bacterium RIFCSPHIGHO2_02_FULL_51_29</name>
    <dbReference type="NCBI Taxonomy" id="1802273"/>
    <lineage>
        <taxon>Bacteria</taxon>
        <taxon>Candidatus Sungiibacteriota</taxon>
    </lineage>
</organism>
<feature type="binding site" evidence="2">
    <location>
        <position position="8"/>
    </location>
    <ligand>
        <name>Fe cation</name>
        <dbReference type="ChEBI" id="CHEBI:24875"/>
        <label>1</label>
    </ligand>
</feature>
<feature type="binding site" evidence="2">
    <location>
        <position position="168"/>
    </location>
    <ligand>
        <name>Fe cation</name>
        <dbReference type="ChEBI" id="CHEBI:24875"/>
        <label>2</label>
    </ligand>
</feature>
<reference evidence="3 4" key="1">
    <citation type="journal article" date="2016" name="Nat. Commun.">
        <title>Thousands of microbial genomes shed light on interconnected biogeochemical processes in an aquifer system.</title>
        <authorList>
            <person name="Anantharaman K."/>
            <person name="Brown C.T."/>
            <person name="Hug L.A."/>
            <person name="Sharon I."/>
            <person name="Castelle C.J."/>
            <person name="Probst A.J."/>
            <person name="Thomas B.C."/>
            <person name="Singh A."/>
            <person name="Wilkins M.J."/>
            <person name="Karaoz U."/>
            <person name="Brodie E.L."/>
            <person name="Williams K.H."/>
            <person name="Hubbard S.S."/>
            <person name="Banfield J.F."/>
        </authorList>
    </citation>
    <scope>NUCLEOTIDE SEQUENCE [LARGE SCALE GENOMIC DNA]</scope>
</reference>
<dbReference type="SUPFAM" id="SSF56300">
    <property type="entry name" value="Metallo-dependent phosphatases"/>
    <property type="match status" value="1"/>
</dbReference>
<dbReference type="Proteomes" id="UP000177811">
    <property type="component" value="Unassembled WGS sequence"/>
</dbReference>
<evidence type="ECO:0000313" key="4">
    <source>
        <dbReference type="Proteomes" id="UP000177811"/>
    </source>
</evidence>
<feature type="binding site" evidence="2">
    <location>
        <position position="67"/>
    </location>
    <ligand>
        <name>Fe cation</name>
        <dbReference type="ChEBI" id="CHEBI:24875"/>
        <label>2</label>
    </ligand>
</feature>
<name>A0A1G2KRB1_9BACT</name>
<dbReference type="InterPro" id="IPR005235">
    <property type="entry name" value="YmdB-like"/>
</dbReference>